<dbReference type="PANTHER" id="PTHR43625:SF77">
    <property type="entry name" value="ALDO-KETO REDUCTASE"/>
    <property type="match status" value="1"/>
</dbReference>
<dbReference type="InterPro" id="IPR036812">
    <property type="entry name" value="NAD(P)_OxRdtase_dom_sf"/>
</dbReference>
<evidence type="ECO:0000313" key="4">
    <source>
        <dbReference type="EMBL" id="MDQ0182629.1"/>
    </source>
</evidence>
<feature type="domain" description="NADP-dependent oxidoreductase" evidence="2">
    <location>
        <begin position="16"/>
        <end position="311"/>
    </location>
</feature>
<evidence type="ECO:0000313" key="6">
    <source>
        <dbReference type="Proteomes" id="UP001242995"/>
    </source>
</evidence>
<dbReference type="CDD" id="cd19078">
    <property type="entry name" value="AKR_AKR13C1_2"/>
    <property type="match status" value="1"/>
</dbReference>
<sequence length="332" mass="35921">MEKRTLGTHGLEVSAVGLGCMSMTGGYSDKPDRQEMISLIRAAVDRGVTFFDTAEIYGPYANEELVGEALAPYKGQVVIATKFGWDIDPAERKPSGRVSSRPEVIKEVVDGSLRRLGVDAIDLYYQHRVDPDVPIEDVAGAVKELIEAGKVKHFGMSEASAGTIRRAHAVQPLSAVQSEYSLWWRRPEEEVLAACEELGIGFVPYSPLGKGFLTGTITADTSFDAGNDIRSTIPRFAPDALQHNAAVVELLANIAQRKGATPGQIALAWLLAQKPWIVPIPGTRKLHRLEENIGAAAVELSAAELGEIEDAASRTQVQGGRYNDAAERMTNL</sequence>
<accession>A0AAW8DLH0</accession>
<organism evidence="3 6">
    <name type="scientific">Arthrobacter bambusae</name>
    <dbReference type="NCBI Taxonomy" id="1338426"/>
    <lineage>
        <taxon>Bacteria</taxon>
        <taxon>Bacillati</taxon>
        <taxon>Actinomycetota</taxon>
        <taxon>Actinomycetes</taxon>
        <taxon>Micrococcales</taxon>
        <taxon>Micrococcaceae</taxon>
        <taxon>Arthrobacter</taxon>
    </lineage>
</organism>
<evidence type="ECO:0000259" key="2">
    <source>
        <dbReference type="Pfam" id="PF00248"/>
    </source>
</evidence>
<dbReference type="Gene3D" id="3.20.20.100">
    <property type="entry name" value="NADP-dependent oxidoreductase domain"/>
    <property type="match status" value="1"/>
</dbReference>
<dbReference type="PANTHER" id="PTHR43625">
    <property type="entry name" value="AFLATOXIN B1 ALDEHYDE REDUCTASE"/>
    <property type="match status" value="1"/>
</dbReference>
<proteinExistence type="predicted"/>
<dbReference type="EMBL" id="JAUSTF010000014">
    <property type="protein sequence ID" value="MDQ0182629.1"/>
    <property type="molecule type" value="Genomic_DNA"/>
</dbReference>
<evidence type="ECO:0000313" key="5">
    <source>
        <dbReference type="Proteomes" id="UP001230951"/>
    </source>
</evidence>
<protein>
    <submittedName>
        <fullName evidence="3">Aryl-alcohol dehydrogenase-like predicted oxidoreductase</fullName>
    </submittedName>
</protein>
<name>A0AAW8DLH0_9MICC</name>
<keyword evidence="1" id="KW-0560">Oxidoreductase</keyword>
<dbReference type="AlphaFoldDB" id="A0AAW8DLH0"/>
<gene>
    <name evidence="3" type="ORF">J2S90_004208</name>
    <name evidence="4" type="ORF">J2S93_004085</name>
</gene>
<comment type="caution">
    <text evidence="3">The sequence shown here is derived from an EMBL/GenBank/DDBJ whole genome shotgun (WGS) entry which is preliminary data.</text>
</comment>
<dbReference type="RefSeq" id="WP_306963854.1">
    <property type="nucleotide sequence ID" value="NZ_JAUSRG010000018.1"/>
</dbReference>
<dbReference type="Proteomes" id="UP001242995">
    <property type="component" value="Unassembled WGS sequence"/>
</dbReference>
<dbReference type="GO" id="GO:0005737">
    <property type="term" value="C:cytoplasm"/>
    <property type="evidence" value="ECO:0007669"/>
    <property type="project" value="TreeGrafter"/>
</dbReference>
<evidence type="ECO:0000313" key="3">
    <source>
        <dbReference type="EMBL" id="MDP9907217.1"/>
    </source>
</evidence>
<dbReference type="GO" id="GO:0016491">
    <property type="term" value="F:oxidoreductase activity"/>
    <property type="evidence" value="ECO:0007669"/>
    <property type="project" value="UniProtKB-KW"/>
</dbReference>
<keyword evidence="5" id="KW-1185">Reference proteome</keyword>
<evidence type="ECO:0000256" key="1">
    <source>
        <dbReference type="ARBA" id="ARBA00023002"/>
    </source>
</evidence>
<dbReference type="Pfam" id="PF00248">
    <property type="entry name" value="Aldo_ket_red"/>
    <property type="match status" value="1"/>
</dbReference>
<dbReference type="InterPro" id="IPR050791">
    <property type="entry name" value="Aldo-Keto_reductase"/>
</dbReference>
<dbReference type="SUPFAM" id="SSF51430">
    <property type="entry name" value="NAD(P)-linked oxidoreductase"/>
    <property type="match status" value="1"/>
</dbReference>
<reference evidence="3 5" key="1">
    <citation type="submission" date="2023-07" db="EMBL/GenBank/DDBJ databases">
        <title>Sorghum-associated microbial communities from plants grown in Nebraska, USA.</title>
        <authorList>
            <person name="Schachtman D."/>
        </authorList>
    </citation>
    <scope>NUCLEOTIDE SEQUENCE</scope>
    <source>
        <strain evidence="3">DS1006</strain>
        <strain evidence="4 5">DS1016</strain>
    </source>
</reference>
<dbReference type="Proteomes" id="UP001230951">
    <property type="component" value="Unassembled WGS sequence"/>
</dbReference>
<dbReference type="InterPro" id="IPR023210">
    <property type="entry name" value="NADP_OxRdtase_dom"/>
</dbReference>
<dbReference type="EMBL" id="JAUSRG010000018">
    <property type="protein sequence ID" value="MDP9907217.1"/>
    <property type="molecule type" value="Genomic_DNA"/>
</dbReference>